<dbReference type="AlphaFoldDB" id="A0A6C0LUH0"/>
<feature type="transmembrane region" description="Helical" evidence="5">
    <location>
        <begin position="159"/>
        <end position="179"/>
    </location>
</feature>
<evidence type="ECO:0000256" key="4">
    <source>
        <dbReference type="ARBA" id="ARBA00023136"/>
    </source>
</evidence>
<feature type="transmembrane region" description="Helical" evidence="5">
    <location>
        <begin position="97"/>
        <end position="115"/>
    </location>
</feature>
<dbReference type="GO" id="GO:0016020">
    <property type="term" value="C:membrane"/>
    <property type="evidence" value="ECO:0007669"/>
    <property type="project" value="UniProtKB-SubCell"/>
</dbReference>
<protein>
    <recommendedName>
        <fullName evidence="6">TLC domain-containing protein</fullName>
    </recommendedName>
</protein>
<keyword evidence="3 5" id="KW-1133">Transmembrane helix</keyword>
<comment type="subcellular location">
    <subcellularLocation>
        <location evidence="1">Membrane</location>
        <topology evidence="1">Multi-pass membrane protein</topology>
    </subcellularLocation>
</comment>
<evidence type="ECO:0000313" key="7">
    <source>
        <dbReference type="EMBL" id="QHU33655.1"/>
    </source>
</evidence>
<evidence type="ECO:0000259" key="6">
    <source>
        <dbReference type="PROSITE" id="PS50922"/>
    </source>
</evidence>
<name>A0A6C0LUH0_9ZZZZ</name>
<feature type="transmembrane region" description="Helical" evidence="5">
    <location>
        <begin position="73"/>
        <end position="91"/>
    </location>
</feature>
<evidence type="ECO:0000256" key="3">
    <source>
        <dbReference type="ARBA" id="ARBA00022989"/>
    </source>
</evidence>
<reference evidence="7" key="1">
    <citation type="journal article" date="2020" name="Nature">
        <title>Giant virus diversity and host interactions through global metagenomics.</title>
        <authorList>
            <person name="Schulz F."/>
            <person name="Roux S."/>
            <person name="Paez-Espino D."/>
            <person name="Jungbluth S."/>
            <person name="Walsh D.A."/>
            <person name="Denef V.J."/>
            <person name="McMahon K.D."/>
            <person name="Konstantinidis K.T."/>
            <person name="Eloe-Fadrosh E.A."/>
            <person name="Kyrpides N.C."/>
            <person name="Woyke T."/>
        </authorList>
    </citation>
    <scope>NUCLEOTIDE SEQUENCE</scope>
    <source>
        <strain evidence="7">GVMAG-S-1016704-121</strain>
    </source>
</reference>
<evidence type="ECO:0000256" key="1">
    <source>
        <dbReference type="ARBA" id="ARBA00004141"/>
    </source>
</evidence>
<accession>A0A6C0LUH0</accession>
<dbReference type="InterPro" id="IPR006634">
    <property type="entry name" value="TLC-dom"/>
</dbReference>
<organism evidence="7">
    <name type="scientific">viral metagenome</name>
    <dbReference type="NCBI Taxonomy" id="1070528"/>
    <lineage>
        <taxon>unclassified sequences</taxon>
        <taxon>metagenomes</taxon>
        <taxon>organismal metagenomes</taxon>
    </lineage>
</organism>
<proteinExistence type="predicted"/>
<feature type="transmembrane region" description="Helical" evidence="5">
    <location>
        <begin position="127"/>
        <end position="147"/>
    </location>
</feature>
<dbReference type="EMBL" id="MN740560">
    <property type="protein sequence ID" value="QHU33655.1"/>
    <property type="molecule type" value="Genomic_DNA"/>
</dbReference>
<evidence type="ECO:0000256" key="2">
    <source>
        <dbReference type="ARBA" id="ARBA00022692"/>
    </source>
</evidence>
<dbReference type="PROSITE" id="PS50922">
    <property type="entry name" value="TLC"/>
    <property type="match status" value="1"/>
</dbReference>
<evidence type="ECO:0000256" key="5">
    <source>
        <dbReference type="SAM" id="Phobius"/>
    </source>
</evidence>
<feature type="transmembrane region" description="Helical" evidence="5">
    <location>
        <begin position="31"/>
        <end position="52"/>
    </location>
</feature>
<keyword evidence="2 5" id="KW-0812">Transmembrane</keyword>
<feature type="domain" description="TLC" evidence="6">
    <location>
        <begin position="1"/>
        <end position="190"/>
    </location>
</feature>
<keyword evidence="4 5" id="KW-0472">Membrane</keyword>
<sequence length="190" mass="22523">MYPLIVFLGFGLLFWTIAIHSVPYEYISDIHAGISFVLSVITVLRLIPDYILFSWSMTYFMVDLIELIIQWDVTYIIHHTLSIIVPIAGLFDPVLTLGTNAGAYIMLIEYSTVILNHWQRNRNNKNIYFELLTVYFVNRIVYLTYLLYFSFISRPKNKYGYFAVSCLRILHVLMFVWFYKLLKKLPRYSD</sequence>